<keyword evidence="6 12" id="KW-0375">Hydrogen ion transport</keyword>
<evidence type="ECO:0000256" key="12">
    <source>
        <dbReference type="PIRNR" id="PIRNR005514"/>
    </source>
</evidence>
<evidence type="ECO:0000256" key="4">
    <source>
        <dbReference type="ARBA" id="ARBA00022448"/>
    </source>
</evidence>
<keyword evidence="9 12" id="KW-0496">Mitochondrion</keyword>
<evidence type="ECO:0000313" key="14">
    <source>
        <dbReference type="EMBL" id="KTW27425.1"/>
    </source>
</evidence>
<dbReference type="Proteomes" id="UP000054454">
    <property type="component" value="Unassembled WGS sequence"/>
</dbReference>
<keyword evidence="7 12" id="KW-0999">Mitochondrion inner membrane</keyword>
<comment type="function">
    <text evidence="12">Mitochondrial membrane ATP synthase (F(1)F(0) ATP synthase or Complex V) produces ATP from ADP in the presence of a proton gradient across the membrane which is generated by electron transport complexes of the respiratory chain. F-type ATPases consist of two structural domains, F(1) - containing the extramembraneous catalytic core, and F(0) - containing the membrane proton channel, linked together by a central stalk and a peripheral stalk. During catalysis, ATP synthesis in the catalytic domain of F(1) is coupled via a rotary mechanism of the central stalk subunits to proton translocation.</text>
</comment>
<keyword evidence="15" id="KW-1185">Reference proteome</keyword>
<dbReference type="Gene3D" id="6.10.280.70">
    <property type="match status" value="1"/>
</dbReference>
<evidence type="ECO:0000256" key="10">
    <source>
        <dbReference type="ARBA" id="ARBA00023136"/>
    </source>
</evidence>
<dbReference type="GeneID" id="28937150"/>
<dbReference type="InterPro" id="IPR008689">
    <property type="entry name" value="ATP_synth_F0_dsu_mt"/>
</dbReference>
<evidence type="ECO:0000256" key="5">
    <source>
        <dbReference type="ARBA" id="ARBA00022547"/>
    </source>
</evidence>
<organism evidence="14 15">
    <name type="scientific">Pneumocystis carinii (strain B80)</name>
    <name type="common">Rat pneumocystis pneumonia agent</name>
    <name type="synonym">Pneumocystis carinii f. sp. carinii</name>
    <dbReference type="NCBI Taxonomy" id="1408658"/>
    <lineage>
        <taxon>Eukaryota</taxon>
        <taxon>Fungi</taxon>
        <taxon>Dikarya</taxon>
        <taxon>Ascomycota</taxon>
        <taxon>Taphrinomycotina</taxon>
        <taxon>Pneumocystomycetes</taxon>
        <taxon>Pneumocystaceae</taxon>
        <taxon>Pneumocystis</taxon>
    </lineage>
</organism>
<dbReference type="EMBL" id="LFVZ01000010">
    <property type="protein sequence ID" value="KTW27425.1"/>
    <property type="molecule type" value="Genomic_DNA"/>
</dbReference>
<evidence type="ECO:0000313" key="15">
    <source>
        <dbReference type="Proteomes" id="UP000054454"/>
    </source>
</evidence>
<gene>
    <name evidence="14" type="ORF">T552_02403</name>
</gene>
<evidence type="ECO:0000256" key="11">
    <source>
        <dbReference type="ARBA" id="ARBA00023310"/>
    </source>
</evidence>
<dbReference type="OrthoDB" id="35799at2759"/>
<dbReference type="RefSeq" id="XP_018225467.1">
    <property type="nucleotide sequence ID" value="XM_018370947.1"/>
</dbReference>
<dbReference type="VEuPathDB" id="FungiDB:T552_02403"/>
<keyword evidence="10 12" id="KW-0472">Membrane</keyword>
<evidence type="ECO:0000256" key="9">
    <source>
        <dbReference type="ARBA" id="ARBA00023128"/>
    </source>
</evidence>
<protein>
    <recommendedName>
        <fullName evidence="3 12">ATP synthase subunit d, mitochondrial</fullName>
    </recommendedName>
</protein>
<dbReference type="GO" id="GO:0005743">
    <property type="term" value="C:mitochondrial inner membrane"/>
    <property type="evidence" value="ECO:0007669"/>
    <property type="project" value="UniProtKB-SubCell"/>
</dbReference>
<reference evidence="15" key="1">
    <citation type="journal article" date="2016" name="Nat. Commun.">
        <title>Genome analysis of three Pneumocystis species reveals adaptation mechanisms to life exclusively in mammalian hosts.</title>
        <authorList>
            <person name="Ma L."/>
            <person name="Chen Z."/>
            <person name="Huang D.W."/>
            <person name="Kutty G."/>
            <person name="Ishihara M."/>
            <person name="Wang H."/>
            <person name="Abouelleil A."/>
            <person name="Bishop L."/>
            <person name="Davey E."/>
            <person name="Deng R."/>
            <person name="Deng X."/>
            <person name="Fan L."/>
            <person name="Fantoni G."/>
            <person name="Fitzgerald M."/>
            <person name="Gogineni E."/>
            <person name="Goldberg J.M."/>
            <person name="Handley G."/>
            <person name="Hu X."/>
            <person name="Huber C."/>
            <person name="Jiao X."/>
            <person name="Jones K."/>
            <person name="Levin J.Z."/>
            <person name="Liu Y."/>
            <person name="Macdonald P."/>
            <person name="Melnikov A."/>
            <person name="Raley C."/>
            <person name="Sassi M."/>
            <person name="Sherman B.T."/>
            <person name="Song X."/>
            <person name="Sykes S."/>
            <person name="Tran B."/>
            <person name="Walsh L."/>
            <person name="Xia Y."/>
            <person name="Yang J."/>
            <person name="Young S."/>
            <person name="Zeng Q."/>
            <person name="Zheng X."/>
            <person name="Stephens R."/>
            <person name="Nusbaum C."/>
            <person name="Birren B.W."/>
            <person name="Azadi P."/>
            <person name="Lempicki R.A."/>
            <person name="Cuomo C.A."/>
            <person name="Kovacs J.A."/>
        </authorList>
    </citation>
    <scope>NUCLEOTIDE SEQUENCE [LARGE SCALE GENOMIC DNA]</scope>
    <source>
        <strain evidence="15">B80</strain>
    </source>
</reference>
<dbReference type="PANTHER" id="PTHR12700">
    <property type="entry name" value="ATP SYNTHASE SUBUNIT D, MITOCHONDRIAL"/>
    <property type="match status" value="1"/>
</dbReference>
<keyword evidence="4 12" id="KW-0813">Transport</keyword>
<evidence type="ECO:0000256" key="6">
    <source>
        <dbReference type="ARBA" id="ARBA00022781"/>
    </source>
</evidence>
<dbReference type="Pfam" id="PF05873">
    <property type="entry name" value="Mt_ATP-synt_D"/>
    <property type="match status" value="1"/>
</dbReference>
<comment type="subcellular location">
    <subcellularLocation>
        <location evidence="1 12">Mitochondrion inner membrane</location>
    </subcellularLocation>
</comment>
<accession>A0A0W4ZGC8</accession>
<evidence type="ECO:0000256" key="3">
    <source>
        <dbReference type="ARBA" id="ARBA00021688"/>
    </source>
</evidence>
<keyword evidence="11" id="KW-0066">ATP synthesis</keyword>
<evidence type="ECO:0000256" key="7">
    <source>
        <dbReference type="ARBA" id="ARBA00022792"/>
    </source>
</evidence>
<name>A0A0W4ZGC8_PNEC8</name>
<comment type="similarity">
    <text evidence="2 12">Belongs to the ATPase d subunit family.</text>
</comment>
<sequence>MAYAAAKIDWIKLRSSYSLSSSVISSLFAFHQWNLNTRAKIGILEKQLQDIDFTYYRSILKNKSIVNQIEKDLKTFRPVKYRVNPQIKAIQQFETKAIENATKVQENANKELIELETALLNIQQALPIDELTVEDVLTACPKIEEKVEEMVKREKWSVPGYKEKFGDLAIM</sequence>
<comment type="caution">
    <text evidence="14">The sequence shown here is derived from an EMBL/GenBank/DDBJ whole genome shotgun (WGS) entry which is preliminary data.</text>
</comment>
<keyword evidence="5" id="KW-0138">CF(0)</keyword>
<evidence type="ECO:0000256" key="2">
    <source>
        <dbReference type="ARBA" id="ARBA00006842"/>
    </source>
</evidence>
<feature type="coiled-coil region" evidence="13">
    <location>
        <begin position="98"/>
        <end position="125"/>
    </location>
</feature>
<evidence type="ECO:0000256" key="13">
    <source>
        <dbReference type="SAM" id="Coils"/>
    </source>
</evidence>
<dbReference type="SUPFAM" id="SSF161065">
    <property type="entry name" value="ATP synthase D chain-like"/>
    <property type="match status" value="1"/>
</dbReference>
<dbReference type="AlphaFoldDB" id="A0A0W4ZGC8"/>
<keyword evidence="8 12" id="KW-0406">Ion transport</keyword>
<evidence type="ECO:0000256" key="8">
    <source>
        <dbReference type="ARBA" id="ARBA00023065"/>
    </source>
</evidence>
<dbReference type="GO" id="GO:0046933">
    <property type="term" value="F:proton-transporting ATP synthase activity, rotational mechanism"/>
    <property type="evidence" value="ECO:0007669"/>
    <property type="project" value="EnsemblFungi"/>
</dbReference>
<keyword evidence="13" id="KW-0175">Coiled coil</keyword>
<dbReference type="PIRSF" id="PIRSF005514">
    <property type="entry name" value="ATPase_F0_D_mt"/>
    <property type="match status" value="1"/>
</dbReference>
<proteinExistence type="inferred from homology"/>
<dbReference type="InterPro" id="IPR036228">
    <property type="entry name" value="ATP_synth_F0_dsu_sf_mt"/>
</dbReference>
<dbReference type="GO" id="GO:0045259">
    <property type="term" value="C:proton-transporting ATP synthase complex"/>
    <property type="evidence" value="ECO:0007669"/>
    <property type="project" value="UniProtKB-KW"/>
</dbReference>
<evidence type="ECO:0000256" key="1">
    <source>
        <dbReference type="ARBA" id="ARBA00004273"/>
    </source>
</evidence>